<dbReference type="SUPFAM" id="SSF52266">
    <property type="entry name" value="SGNH hydrolase"/>
    <property type="match status" value="1"/>
</dbReference>
<feature type="transmembrane region" description="Helical" evidence="9">
    <location>
        <begin position="44"/>
        <end position="64"/>
    </location>
</feature>
<keyword evidence="2" id="KW-1003">Cell membrane</keyword>
<evidence type="ECO:0000256" key="4">
    <source>
        <dbReference type="ARBA" id="ARBA00022692"/>
    </source>
</evidence>
<keyword evidence="3 11" id="KW-0808">Transferase</keyword>
<feature type="transmembrane region" description="Helical" evidence="9">
    <location>
        <begin position="176"/>
        <end position="197"/>
    </location>
</feature>
<dbReference type="InterPro" id="IPR002656">
    <property type="entry name" value="Acyl_transf_3_dom"/>
</dbReference>
<protein>
    <submittedName>
        <fullName evidence="11">Putative acyltransferase</fullName>
    </submittedName>
</protein>
<evidence type="ECO:0000256" key="3">
    <source>
        <dbReference type="ARBA" id="ARBA00022679"/>
    </source>
</evidence>
<feature type="compositionally biased region" description="Polar residues" evidence="8">
    <location>
        <begin position="444"/>
        <end position="461"/>
    </location>
</feature>
<gene>
    <name evidence="11" type="ordered locus">Desor_1460</name>
</gene>
<keyword evidence="4 9" id="KW-0812">Transmembrane</keyword>
<proteinExistence type="predicted"/>
<keyword evidence="7 11" id="KW-0012">Acyltransferase</keyword>
<feature type="transmembrane region" description="Helical" evidence="9">
    <location>
        <begin position="70"/>
        <end position="93"/>
    </location>
</feature>
<feature type="region of interest" description="Disordered" evidence="8">
    <location>
        <begin position="444"/>
        <end position="534"/>
    </location>
</feature>
<sequence length="689" mass="74797">MSCTNLGYQTERQEKNQERSRFEILQTTEGSGNRRPGGSSRSRYMPGLDGLRALAVFAVIAYHLNSAWAPGGLLGVCLFFVLSGYLITDLLVVEWSNTGRIDLKNFWLRRARRLLPALFVMLLGVIAWTGLFSPGQLKSLGEDVLAALLYVSNWWLVFHKVSYFASFGPPSPLGHLWSLAVEEQFYLFWPLLLWLGLRYLPRRGYLLGMTILGVLASAAAMTLIYQPGTDPSRVYYGTDTRAFALLIGAALALVWPSRRLSKELSRGSRLALDVMGGAGLFAVLLMFWQTNEYDAFLYPRGLLLFSLASAVLVAVLAHPASRLGKVFGKQPWRGLGMCSYGIYLWHYPIIVWTSPAINTNGTDILLALSQVLASIFLAVLSWLFIEEPIRRGVWKRSRRGRENSKGQGVLVSVSGRVTLVSALLVLGIACLVILGGFFLANQKQNKSPASDPNTSSLTEIQPGQAGSGSAVEPEFPVSASGSDSEASEDPEDEGVGSGNMGEETPLVQDKPANTTSASSESESNNTEHTAGLDKGAGISVIGDSVMVDAKPVLQELLPGIVIDGKIGRQLYQAPEIVAQLKANGDLGSRVIIELGTNGPFTEKQLKDLLASLGNVEQIYLVNTRVPRSWEGVVNQTLAQVAADYPKTTLVDWYSASSGHNEYFYADGVHLNSAGSQAYGALIAKALESH</sequence>
<organism evidence="11 12">
    <name type="scientific">Desulfosporosinus orientis (strain ATCC 19365 / DSM 765 / NCIMB 8382 / VKM B-1628 / Singapore I)</name>
    <name type="common">Desulfotomaculum orientis</name>
    <dbReference type="NCBI Taxonomy" id="768706"/>
    <lineage>
        <taxon>Bacteria</taxon>
        <taxon>Bacillati</taxon>
        <taxon>Bacillota</taxon>
        <taxon>Clostridia</taxon>
        <taxon>Eubacteriales</taxon>
        <taxon>Desulfitobacteriaceae</taxon>
        <taxon>Desulfosporosinus</taxon>
    </lineage>
</organism>
<feature type="compositionally biased region" description="Acidic residues" evidence="8">
    <location>
        <begin position="485"/>
        <end position="494"/>
    </location>
</feature>
<reference evidence="12" key="1">
    <citation type="submission" date="2011-11" db="EMBL/GenBank/DDBJ databases">
        <title>Complete sequence of Desulfosporosinus orientis DSM 765.</title>
        <authorList>
            <person name="Lucas S."/>
            <person name="Han J."/>
            <person name="Lapidus A."/>
            <person name="Cheng J.-F."/>
            <person name="Goodwin L."/>
            <person name="Pitluck S."/>
            <person name="Peters L."/>
            <person name="Ovchinnikova G."/>
            <person name="Teshima H."/>
            <person name="Detter J.C."/>
            <person name="Han C."/>
            <person name="Tapia R."/>
            <person name="Land M."/>
            <person name="Hauser L."/>
            <person name="Kyrpides N."/>
            <person name="Ivanova N."/>
            <person name="Pagani I."/>
            <person name="Pester M."/>
            <person name="Spring S."/>
            <person name="Ollivier B."/>
            <person name="Rattei T."/>
            <person name="Klenk H.-P."/>
            <person name="Wagner M."/>
            <person name="Loy A."/>
            <person name="Woyke T."/>
        </authorList>
    </citation>
    <scope>NUCLEOTIDE SEQUENCE [LARGE SCALE GENOMIC DNA]</scope>
    <source>
        <strain evidence="12">ATCC 19365 / DSM 765 / NCIMB 8382 / VKM B-1628</strain>
    </source>
</reference>
<dbReference type="eggNOG" id="COG1835">
    <property type="taxonomic scope" value="Bacteria"/>
</dbReference>
<feature type="transmembrane region" description="Helical" evidence="9">
    <location>
        <begin position="114"/>
        <end position="132"/>
    </location>
</feature>
<dbReference type="GO" id="GO:0016747">
    <property type="term" value="F:acyltransferase activity, transferring groups other than amino-acyl groups"/>
    <property type="evidence" value="ECO:0007669"/>
    <property type="project" value="InterPro"/>
</dbReference>
<dbReference type="PATRIC" id="fig|768706.3.peg.1447"/>
<dbReference type="InterPro" id="IPR036514">
    <property type="entry name" value="SGNH_hydro_sf"/>
</dbReference>
<dbReference type="Gene3D" id="3.40.50.1110">
    <property type="entry name" value="SGNH hydrolase"/>
    <property type="match status" value="1"/>
</dbReference>
<feature type="transmembrane region" description="Helical" evidence="9">
    <location>
        <begin position="270"/>
        <end position="289"/>
    </location>
</feature>
<feature type="transmembrane region" description="Helical" evidence="9">
    <location>
        <begin position="364"/>
        <end position="385"/>
    </location>
</feature>
<reference evidence="11 12" key="2">
    <citation type="journal article" date="2012" name="J. Bacteriol.">
        <title>Complete genome sequences of Desulfosporosinus orientis DSM765T, Desulfosporosinus youngiae DSM17734T, Desulfosporosinus meridiei DSM13257T, and Desulfosporosinus acidiphilus DSM22704T.</title>
        <authorList>
            <person name="Pester M."/>
            <person name="Brambilla E."/>
            <person name="Alazard D."/>
            <person name="Rattei T."/>
            <person name="Weinmaier T."/>
            <person name="Han J."/>
            <person name="Lucas S."/>
            <person name="Lapidus A."/>
            <person name="Cheng J.F."/>
            <person name="Goodwin L."/>
            <person name="Pitluck S."/>
            <person name="Peters L."/>
            <person name="Ovchinnikova G."/>
            <person name="Teshima H."/>
            <person name="Detter J.C."/>
            <person name="Han C.S."/>
            <person name="Tapia R."/>
            <person name="Land M.L."/>
            <person name="Hauser L."/>
            <person name="Kyrpides N.C."/>
            <person name="Ivanova N.N."/>
            <person name="Pagani I."/>
            <person name="Huntmann M."/>
            <person name="Wei C.L."/>
            <person name="Davenport K.W."/>
            <person name="Daligault H."/>
            <person name="Chain P.S."/>
            <person name="Chen A."/>
            <person name="Mavromatis K."/>
            <person name="Markowitz V."/>
            <person name="Szeto E."/>
            <person name="Mikhailova N."/>
            <person name="Pati A."/>
            <person name="Wagner M."/>
            <person name="Woyke T."/>
            <person name="Ollivier B."/>
            <person name="Klenk H.P."/>
            <person name="Spring S."/>
            <person name="Loy A."/>
        </authorList>
    </citation>
    <scope>NUCLEOTIDE SEQUENCE [LARGE SCALE GENOMIC DNA]</scope>
    <source>
        <strain evidence="12">ATCC 19365 / DSM 765 / NCIMB 8382 / VKM B-1628</strain>
    </source>
</reference>
<dbReference type="RefSeq" id="WP_014183936.1">
    <property type="nucleotide sequence ID" value="NC_016584.1"/>
</dbReference>
<comment type="subcellular location">
    <subcellularLocation>
        <location evidence="1">Cell membrane</location>
        <topology evidence="1">Multi-pass membrane protein</topology>
    </subcellularLocation>
</comment>
<evidence type="ECO:0000313" key="12">
    <source>
        <dbReference type="Proteomes" id="UP000006346"/>
    </source>
</evidence>
<dbReference type="EMBL" id="CP003108">
    <property type="protein sequence ID" value="AET67117.1"/>
    <property type="molecule type" value="Genomic_DNA"/>
</dbReference>
<dbReference type="KEGG" id="dor:Desor_1460"/>
<feature type="transmembrane region" description="Helical" evidence="9">
    <location>
        <begin position="204"/>
        <end position="225"/>
    </location>
</feature>
<dbReference type="AlphaFoldDB" id="G7WAQ6"/>
<evidence type="ECO:0000256" key="7">
    <source>
        <dbReference type="ARBA" id="ARBA00023315"/>
    </source>
</evidence>
<dbReference type="eggNOG" id="COG2755">
    <property type="taxonomic scope" value="Bacteria"/>
</dbReference>
<dbReference type="GO" id="GO:0005886">
    <property type="term" value="C:plasma membrane"/>
    <property type="evidence" value="ECO:0007669"/>
    <property type="project" value="UniProtKB-SubCell"/>
</dbReference>
<evidence type="ECO:0000256" key="1">
    <source>
        <dbReference type="ARBA" id="ARBA00004651"/>
    </source>
</evidence>
<dbReference type="PANTHER" id="PTHR23028">
    <property type="entry name" value="ACETYLTRANSFERASE"/>
    <property type="match status" value="1"/>
</dbReference>
<name>G7WAQ6_DESOD</name>
<dbReference type="Pfam" id="PF01757">
    <property type="entry name" value="Acyl_transf_3"/>
    <property type="match status" value="1"/>
</dbReference>
<evidence type="ECO:0000256" key="9">
    <source>
        <dbReference type="SAM" id="Phobius"/>
    </source>
</evidence>
<evidence type="ECO:0000256" key="2">
    <source>
        <dbReference type="ARBA" id="ARBA00022475"/>
    </source>
</evidence>
<dbReference type="CDD" id="cd01840">
    <property type="entry name" value="SGNH_hydrolase_yrhL_like"/>
    <property type="match status" value="1"/>
</dbReference>
<dbReference type="GO" id="GO:0009103">
    <property type="term" value="P:lipopolysaccharide biosynthetic process"/>
    <property type="evidence" value="ECO:0007669"/>
    <property type="project" value="TreeGrafter"/>
</dbReference>
<feature type="transmembrane region" description="Helical" evidence="9">
    <location>
        <begin position="332"/>
        <end position="352"/>
    </location>
</feature>
<keyword evidence="12" id="KW-1185">Reference proteome</keyword>
<evidence type="ECO:0000256" key="8">
    <source>
        <dbReference type="SAM" id="MobiDB-lite"/>
    </source>
</evidence>
<dbReference type="STRING" id="768706.Desor_1460"/>
<feature type="transmembrane region" description="Helical" evidence="9">
    <location>
        <begin position="301"/>
        <end position="320"/>
    </location>
</feature>
<feature type="domain" description="Acyltransferase 3" evidence="10">
    <location>
        <begin position="46"/>
        <end position="383"/>
    </location>
</feature>
<evidence type="ECO:0000256" key="6">
    <source>
        <dbReference type="ARBA" id="ARBA00023136"/>
    </source>
</evidence>
<evidence type="ECO:0000313" key="11">
    <source>
        <dbReference type="EMBL" id="AET67117.1"/>
    </source>
</evidence>
<feature type="transmembrane region" description="Helical" evidence="9">
    <location>
        <begin position="406"/>
        <end position="439"/>
    </location>
</feature>
<feature type="compositionally biased region" description="Low complexity" evidence="8">
    <location>
        <begin position="512"/>
        <end position="529"/>
    </location>
</feature>
<dbReference type="InterPro" id="IPR050879">
    <property type="entry name" value="Acyltransferase_3"/>
</dbReference>
<dbReference type="HOGENOM" id="CLU_005679_11_2_9"/>
<keyword evidence="5 9" id="KW-1133">Transmembrane helix</keyword>
<feature type="transmembrane region" description="Helical" evidence="9">
    <location>
        <begin position="240"/>
        <end position="258"/>
    </location>
</feature>
<dbReference type="PANTHER" id="PTHR23028:SF53">
    <property type="entry name" value="ACYL_TRANSF_3 DOMAIN-CONTAINING PROTEIN"/>
    <property type="match status" value="1"/>
</dbReference>
<accession>G7WAQ6</accession>
<evidence type="ECO:0000256" key="5">
    <source>
        <dbReference type="ARBA" id="ARBA00022989"/>
    </source>
</evidence>
<dbReference type="Proteomes" id="UP000006346">
    <property type="component" value="Chromosome"/>
</dbReference>
<evidence type="ECO:0000259" key="10">
    <source>
        <dbReference type="Pfam" id="PF01757"/>
    </source>
</evidence>
<keyword evidence="6 9" id="KW-0472">Membrane</keyword>